<dbReference type="InterPro" id="IPR027417">
    <property type="entry name" value="P-loop_NTPase"/>
</dbReference>
<evidence type="ECO:0000256" key="4">
    <source>
        <dbReference type="ARBA" id="ARBA00022840"/>
    </source>
</evidence>
<dbReference type="InterPro" id="IPR045116">
    <property type="entry name" value="Clp1/Grc3"/>
</dbReference>
<keyword evidence="7" id="KW-1185">Reference proteome</keyword>
<dbReference type="Proteomes" id="UP000000483">
    <property type="component" value="Chromosome"/>
</dbReference>
<reference evidence="7" key="2">
    <citation type="submission" date="2011-03" db="EMBL/GenBank/DDBJ databases">
        <title>The complete genome of Desulfobacca acetoxidans DSM 11109.</title>
        <authorList>
            <consortium name="US DOE Joint Genome Institute (JGI-PGF)"/>
            <person name="Lucas S."/>
            <person name="Copeland A."/>
            <person name="Lapidus A."/>
            <person name="Bruce D."/>
            <person name="Goodwin L."/>
            <person name="Pitluck S."/>
            <person name="Peters L."/>
            <person name="Kyrpides N."/>
            <person name="Mavromatis K."/>
            <person name="Ivanova N."/>
            <person name="Ovchinnikova G."/>
            <person name="Teshima H."/>
            <person name="Detter J.C."/>
            <person name="Han C."/>
            <person name="Land M."/>
            <person name="Hauser L."/>
            <person name="Markowitz V."/>
            <person name="Cheng J.-F."/>
            <person name="Hugenholtz P."/>
            <person name="Woyke T."/>
            <person name="Wu D."/>
            <person name="Spring S."/>
            <person name="Schueler E."/>
            <person name="Brambilla E."/>
            <person name="Klenk H.-P."/>
            <person name="Eisen J.A."/>
        </authorList>
    </citation>
    <scope>NUCLEOTIDE SEQUENCE [LARGE SCALE GENOMIC DNA]</scope>
    <source>
        <strain evidence="7">ATCC 700848 / DSM 11109 / ASRB2</strain>
    </source>
</reference>
<evidence type="ECO:0000256" key="1">
    <source>
        <dbReference type="ARBA" id="ARBA00022679"/>
    </source>
</evidence>
<dbReference type="PANTHER" id="PTHR12755">
    <property type="entry name" value="CLEAVAGE/POLYADENYLATION FACTOR IA SUBUNIT CLP1P"/>
    <property type="match status" value="1"/>
</dbReference>
<dbReference type="Gene3D" id="3.40.50.300">
    <property type="entry name" value="P-loop containing nucleotide triphosphate hydrolases"/>
    <property type="match status" value="1"/>
</dbReference>
<dbReference type="OrthoDB" id="5800600at2"/>
<organism evidence="6 7">
    <name type="scientific">Desulfobacca acetoxidans (strain ATCC 700848 / DSM 11109 / ASRB2)</name>
    <dbReference type="NCBI Taxonomy" id="880072"/>
    <lineage>
        <taxon>Bacteria</taxon>
        <taxon>Pseudomonadati</taxon>
        <taxon>Thermodesulfobacteriota</taxon>
        <taxon>Desulfobaccia</taxon>
        <taxon>Desulfobaccales</taxon>
        <taxon>Desulfobaccaceae</taxon>
        <taxon>Desulfobacca</taxon>
    </lineage>
</organism>
<dbReference type="KEGG" id="dao:Desac_1257"/>
<dbReference type="RefSeq" id="WP_013706228.1">
    <property type="nucleotide sequence ID" value="NC_015388.1"/>
</dbReference>
<dbReference type="GO" id="GO:0006396">
    <property type="term" value="P:RNA processing"/>
    <property type="evidence" value="ECO:0007669"/>
    <property type="project" value="InterPro"/>
</dbReference>
<evidence type="ECO:0000256" key="3">
    <source>
        <dbReference type="ARBA" id="ARBA00022777"/>
    </source>
</evidence>
<dbReference type="GO" id="GO:0051731">
    <property type="term" value="F:polynucleotide 5'-hydroxyl-kinase activity"/>
    <property type="evidence" value="ECO:0007669"/>
    <property type="project" value="InterPro"/>
</dbReference>
<dbReference type="STRING" id="880072.Desac_1257"/>
<reference evidence="6 7" key="1">
    <citation type="journal article" date="2011" name="Stand. Genomic Sci.">
        <title>Complete genome sequence of the acetate-degrading sulfate reducer Desulfobacca acetoxidans type strain (ASRB2).</title>
        <authorList>
            <person name="Goker M."/>
            <person name="Teshima H."/>
            <person name="Lapidus A."/>
            <person name="Nolan M."/>
            <person name="Lucas S."/>
            <person name="Hammon N."/>
            <person name="Deshpande S."/>
            <person name="Cheng J.F."/>
            <person name="Tapia R."/>
            <person name="Han C."/>
            <person name="Goodwin L."/>
            <person name="Pitluck S."/>
            <person name="Huntemann M."/>
            <person name="Liolios K."/>
            <person name="Ivanova N."/>
            <person name="Pagani I."/>
            <person name="Mavromatis K."/>
            <person name="Ovchinikova G."/>
            <person name="Pati A."/>
            <person name="Chen A."/>
            <person name="Palaniappan K."/>
            <person name="Land M."/>
            <person name="Hauser L."/>
            <person name="Brambilla E.M."/>
            <person name="Rohde M."/>
            <person name="Spring S."/>
            <person name="Detter J.C."/>
            <person name="Woyke T."/>
            <person name="Bristow J."/>
            <person name="Eisen J.A."/>
            <person name="Markowitz V."/>
            <person name="Hugenholtz P."/>
            <person name="Kyrpides N.C."/>
            <person name="Klenk H.P."/>
        </authorList>
    </citation>
    <scope>NUCLEOTIDE SEQUENCE [LARGE SCALE GENOMIC DNA]</scope>
    <source>
        <strain evidence="7">ATCC 700848 / DSM 11109 / ASRB2</strain>
    </source>
</reference>
<dbReference type="HOGENOM" id="CLU_051301_0_1_7"/>
<proteinExistence type="predicted"/>
<dbReference type="GO" id="GO:0005524">
    <property type="term" value="F:ATP binding"/>
    <property type="evidence" value="ECO:0007669"/>
    <property type="project" value="UniProtKB-KW"/>
</dbReference>
<name>F2NCI2_DESAR</name>
<dbReference type="EMBL" id="CP002629">
    <property type="protein sequence ID" value="AEB09116.1"/>
    <property type="molecule type" value="Genomic_DNA"/>
</dbReference>
<accession>F2NCI2</accession>
<dbReference type="SUPFAM" id="SSF52540">
    <property type="entry name" value="P-loop containing nucleoside triphosphate hydrolases"/>
    <property type="match status" value="1"/>
</dbReference>
<feature type="domain" description="Clp1 P-loop" evidence="5">
    <location>
        <begin position="33"/>
        <end position="212"/>
    </location>
</feature>
<evidence type="ECO:0000256" key="2">
    <source>
        <dbReference type="ARBA" id="ARBA00022741"/>
    </source>
</evidence>
<keyword evidence="2" id="KW-0547">Nucleotide-binding</keyword>
<evidence type="ECO:0000259" key="5">
    <source>
        <dbReference type="Pfam" id="PF16575"/>
    </source>
</evidence>
<protein>
    <submittedName>
        <fullName evidence="6">GTPase or GTP-binding protein-like protein</fullName>
    </submittedName>
</protein>
<dbReference type="eggNOG" id="COG1341">
    <property type="taxonomic scope" value="Bacteria"/>
</dbReference>
<dbReference type="PANTHER" id="PTHR12755:SF3">
    <property type="entry name" value="POLYNUCLEOTIDE 5'-HYDROXYL-KINASE NOL9"/>
    <property type="match status" value="1"/>
</dbReference>
<evidence type="ECO:0000313" key="6">
    <source>
        <dbReference type="EMBL" id="AEB09116.1"/>
    </source>
</evidence>
<keyword evidence="3" id="KW-0418">Kinase</keyword>
<dbReference type="AlphaFoldDB" id="F2NCI2"/>
<evidence type="ECO:0000313" key="7">
    <source>
        <dbReference type="Proteomes" id="UP000000483"/>
    </source>
</evidence>
<dbReference type="InterPro" id="IPR032319">
    <property type="entry name" value="CLP1_P"/>
</dbReference>
<sequence length="374" mass="41436">MNTSSTLAIDLPSGWETAADRALAIDGVIMILGGPDRGKSTFCRYLLGRARAESRPAAFIDGDLGQSHLGPPATLGLNFYPPRPPDDSGLFPDVLYFIGQTSPPGRMMELVVGLRHLADIARRRGQYRIIVNTSGFIGGPAAHRLKLAKAESLTPRLVIGLQQEQELASILAPLQRFRPEAVLTLPVSAQAQPKPFQQRRLYRQERFAAYFQTARLRHFPLEHLAWLGFPFGQGRLLPAASQQWLGQILNHTPVLRAEEVAQGFIVLVDRRLTESDLAATEAELGQKKIYWAQWRQLEYRLVGLLDRHLLTLALGLLPPSPWNHQFLGIVTPLPADRLSQVKFCRLGKMRLSPDGQELFGANTRFAPADGPVGA</sequence>
<keyword evidence="4" id="KW-0067">ATP-binding</keyword>
<dbReference type="Pfam" id="PF16575">
    <property type="entry name" value="CLP1_P"/>
    <property type="match status" value="1"/>
</dbReference>
<gene>
    <name evidence="6" type="ordered locus">Desac_1257</name>
</gene>
<keyword evidence="1" id="KW-0808">Transferase</keyword>